<accession>A0A2P2QTV6</accession>
<reference evidence="1" key="1">
    <citation type="submission" date="2018-02" db="EMBL/GenBank/DDBJ databases">
        <title>Rhizophora mucronata_Transcriptome.</title>
        <authorList>
            <person name="Meera S.P."/>
            <person name="Sreeshan A."/>
            <person name="Augustine A."/>
        </authorList>
    </citation>
    <scope>NUCLEOTIDE SEQUENCE</scope>
    <source>
        <tissue evidence="1">Leaf</tissue>
    </source>
</reference>
<evidence type="ECO:0000313" key="1">
    <source>
        <dbReference type="EMBL" id="MBX70368.1"/>
    </source>
</evidence>
<dbReference type="EMBL" id="GGEC01089884">
    <property type="protein sequence ID" value="MBX70368.1"/>
    <property type="molecule type" value="Transcribed_RNA"/>
</dbReference>
<dbReference type="AlphaFoldDB" id="A0A2P2QTV6"/>
<organism evidence="1">
    <name type="scientific">Rhizophora mucronata</name>
    <name type="common">Asiatic mangrove</name>
    <dbReference type="NCBI Taxonomy" id="61149"/>
    <lineage>
        <taxon>Eukaryota</taxon>
        <taxon>Viridiplantae</taxon>
        <taxon>Streptophyta</taxon>
        <taxon>Embryophyta</taxon>
        <taxon>Tracheophyta</taxon>
        <taxon>Spermatophyta</taxon>
        <taxon>Magnoliopsida</taxon>
        <taxon>eudicotyledons</taxon>
        <taxon>Gunneridae</taxon>
        <taxon>Pentapetalae</taxon>
        <taxon>rosids</taxon>
        <taxon>fabids</taxon>
        <taxon>Malpighiales</taxon>
        <taxon>Rhizophoraceae</taxon>
        <taxon>Rhizophora</taxon>
    </lineage>
</organism>
<proteinExistence type="predicted"/>
<name>A0A2P2QTV6_RHIMU</name>
<protein>
    <submittedName>
        <fullName evidence="1">Uncharacterized protein</fullName>
    </submittedName>
</protein>
<sequence>MSNATRSKFRPIVCGPNTLFAGHPRFLCGTKMNFIQGDFHFCRERKMKKLHG</sequence>